<dbReference type="VEuPathDB" id="FungiDB:F4678DRAFT_341461"/>
<dbReference type="InterPro" id="IPR049326">
    <property type="entry name" value="Rhodopsin_dom_fungi"/>
</dbReference>
<dbReference type="GO" id="GO:0016020">
    <property type="term" value="C:membrane"/>
    <property type="evidence" value="ECO:0007669"/>
    <property type="project" value="UniProtKB-SubCell"/>
</dbReference>
<dbReference type="InterPro" id="IPR052337">
    <property type="entry name" value="SAT4-like"/>
</dbReference>
<proteinExistence type="inferred from homology"/>
<sequence>MQGGFETGSVGRLTIILGWSFAALALLSMVIHIWSKRIRGSVDGFDDILLYLSFLVSLALMSLTTWAVVIEGQGRHQSTESQSQIELVAKSLLINEILWSIVNTTLRVAAILFIRKIFSNLSTTTTILLVTSVAYLIAVLSASLAICQPIRASWDPVVTGRCGNQRVAYLCVEVTSLILDLAIIIAPLPSLMQLNTPLRTRLTLCAILSVGSVQCIDHNNSTHRGLGPSDQY</sequence>
<evidence type="ECO:0000256" key="2">
    <source>
        <dbReference type="ARBA" id="ARBA00022692"/>
    </source>
</evidence>
<evidence type="ECO:0000313" key="8">
    <source>
        <dbReference type="EMBL" id="KAJ3578841.1"/>
    </source>
</evidence>
<keyword evidence="2 6" id="KW-0812">Transmembrane</keyword>
<gene>
    <name evidence="8" type="ORF">NPX13_g1727</name>
</gene>
<keyword evidence="3 6" id="KW-1133">Transmembrane helix</keyword>
<keyword evidence="9" id="KW-1185">Reference proteome</keyword>
<name>A0A9W8NLE9_9PEZI</name>
<evidence type="ECO:0000256" key="5">
    <source>
        <dbReference type="ARBA" id="ARBA00038359"/>
    </source>
</evidence>
<accession>A0A9W8NLE9</accession>
<evidence type="ECO:0000256" key="3">
    <source>
        <dbReference type="ARBA" id="ARBA00022989"/>
    </source>
</evidence>
<dbReference type="Proteomes" id="UP001148614">
    <property type="component" value="Unassembled WGS sequence"/>
</dbReference>
<evidence type="ECO:0000313" key="9">
    <source>
        <dbReference type="Proteomes" id="UP001148614"/>
    </source>
</evidence>
<evidence type="ECO:0000256" key="4">
    <source>
        <dbReference type="ARBA" id="ARBA00023136"/>
    </source>
</evidence>
<dbReference type="PANTHER" id="PTHR33048:SF168">
    <property type="match status" value="1"/>
</dbReference>
<reference evidence="8" key="1">
    <citation type="submission" date="2022-07" db="EMBL/GenBank/DDBJ databases">
        <title>Genome Sequence of Xylaria arbuscula.</title>
        <authorList>
            <person name="Buettner E."/>
        </authorList>
    </citation>
    <scope>NUCLEOTIDE SEQUENCE</scope>
    <source>
        <strain evidence="8">VT107</strain>
    </source>
</reference>
<feature type="domain" description="Rhodopsin" evidence="7">
    <location>
        <begin position="33"/>
        <end position="216"/>
    </location>
</feature>
<evidence type="ECO:0000256" key="1">
    <source>
        <dbReference type="ARBA" id="ARBA00004141"/>
    </source>
</evidence>
<dbReference type="EMBL" id="JANPWZ010000164">
    <property type="protein sequence ID" value="KAJ3578841.1"/>
    <property type="molecule type" value="Genomic_DNA"/>
</dbReference>
<comment type="similarity">
    <text evidence="5">Belongs to the SAT4 family.</text>
</comment>
<feature type="transmembrane region" description="Helical" evidence="6">
    <location>
        <begin position="48"/>
        <end position="69"/>
    </location>
</feature>
<feature type="transmembrane region" description="Helical" evidence="6">
    <location>
        <begin position="15"/>
        <end position="36"/>
    </location>
</feature>
<organism evidence="8 9">
    <name type="scientific">Xylaria arbuscula</name>
    <dbReference type="NCBI Taxonomy" id="114810"/>
    <lineage>
        <taxon>Eukaryota</taxon>
        <taxon>Fungi</taxon>
        <taxon>Dikarya</taxon>
        <taxon>Ascomycota</taxon>
        <taxon>Pezizomycotina</taxon>
        <taxon>Sordariomycetes</taxon>
        <taxon>Xylariomycetidae</taxon>
        <taxon>Xylariales</taxon>
        <taxon>Xylariaceae</taxon>
        <taxon>Xylaria</taxon>
    </lineage>
</organism>
<protein>
    <recommendedName>
        <fullName evidence="7">Rhodopsin domain-containing protein</fullName>
    </recommendedName>
</protein>
<dbReference type="PANTHER" id="PTHR33048">
    <property type="entry name" value="PTH11-LIKE INTEGRAL MEMBRANE PROTEIN (AFU_ORTHOLOGUE AFUA_5G11245)"/>
    <property type="match status" value="1"/>
</dbReference>
<feature type="transmembrane region" description="Helical" evidence="6">
    <location>
        <begin position="126"/>
        <end position="146"/>
    </location>
</feature>
<feature type="transmembrane region" description="Helical" evidence="6">
    <location>
        <begin position="166"/>
        <end position="191"/>
    </location>
</feature>
<dbReference type="AlphaFoldDB" id="A0A9W8NLE9"/>
<evidence type="ECO:0000259" key="7">
    <source>
        <dbReference type="Pfam" id="PF20684"/>
    </source>
</evidence>
<dbReference type="Pfam" id="PF20684">
    <property type="entry name" value="Fung_rhodopsin"/>
    <property type="match status" value="1"/>
</dbReference>
<comment type="caution">
    <text evidence="8">The sequence shown here is derived from an EMBL/GenBank/DDBJ whole genome shotgun (WGS) entry which is preliminary data.</text>
</comment>
<keyword evidence="4 6" id="KW-0472">Membrane</keyword>
<comment type="subcellular location">
    <subcellularLocation>
        <location evidence="1">Membrane</location>
        <topology evidence="1">Multi-pass membrane protein</topology>
    </subcellularLocation>
</comment>
<feature type="transmembrane region" description="Helical" evidence="6">
    <location>
        <begin position="97"/>
        <end position="114"/>
    </location>
</feature>
<evidence type="ECO:0000256" key="6">
    <source>
        <dbReference type="SAM" id="Phobius"/>
    </source>
</evidence>